<gene>
    <name evidence="2" type="ORF">E4M00_03250</name>
</gene>
<comment type="caution">
    <text evidence="2">The sequence shown here is derived from an EMBL/GenBank/DDBJ whole genome shotgun (WGS) entry which is preliminary data.</text>
</comment>
<dbReference type="Proteomes" id="UP000298127">
    <property type="component" value="Unassembled WGS sequence"/>
</dbReference>
<keyword evidence="3" id="KW-1185">Reference proteome</keyword>
<evidence type="ECO:0000256" key="1">
    <source>
        <dbReference type="SAM" id="Phobius"/>
    </source>
</evidence>
<keyword evidence="1" id="KW-0472">Membrane</keyword>
<dbReference type="AlphaFoldDB" id="A0A4Y9R9N0"/>
<organism evidence="2 3">
    <name type="scientific">Orlajensenia leifsoniae</name>
    <dbReference type="NCBI Taxonomy" id="2561933"/>
    <lineage>
        <taxon>Bacteria</taxon>
        <taxon>Bacillati</taxon>
        <taxon>Actinomycetota</taxon>
        <taxon>Actinomycetes</taxon>
        <taxon>Micrococcales</taxon>
        <taxon>Microbacteriaceae</taxon>
        <taxon>Orlajensenia</taxon>
    </lineage>
</organism>
<proteinExistence type="predicted"/>
<feature type="transmembrane region" description="Helical" evidence="1">
    <location>
        <begin position="116"/>
        <end position="136"/>
    </location>
</feature>
<keyword evidence="1" id="KW-1133">Transmembrane helix</keyword>
<keyword evidence="1" id="KW-0812">Transmembrane</keyword>
<accession>A0A4Y9R9N0</accession>
<reference evidence="2 3" key="1">
    <citation type="journal article" date="2018" name="J. Microbiol.">
        <title>Leifsonia flava sp. nov., a novel actinobacterium isolated from the rhizosphere of Aquilegia viridiflora.</title>
        <authorList>
            <person name="Cai Y."/>
            <person name="Tao W.Z."/>
            <person name="Ma Y.J."/>
            <person name="Cheng J."/>
            <person name="Zhang M.Y."/>
            <person name="Zhang Y.X."/>
        </authorList>
    </citation>
    <scope>NUCLEOTIDE SEQUENCE [LARGE SCALE GENOMIC DNA]</scope>
    <source>
        <strain evidence="2 3">SYP-B2174</strain>
    </source>
</reference>
<name>A0A4Y9R9N0_9MICO</name>
<feature type="transmembrane region" description="Helical" evidence="1">
    <location>
        <begin position="79"/>
        <end position="104"/>
    </location>
</feature>
<dbReference type="InterPro" id="IPR021517">
    <property type="entry name" value="DUF3180"/>
</dbReference>
<dbReference type="EMBL" id="SPQZ01000001">
    <property type="protein sequence ID" value="TFW00214.1"/>
    <property type="molecule type" value="Genomic_DNA"/>
</dbReference>
<evidence type="ECO:0000313" key="3">
    <source>
        <dbReference type="Proteomes" id="UP000298127"/>
    </source>
</evidence>
<dbReference type="RefSeq" id="WP_135119043.1">
    <property type="nucleotide sequence ID" value="NZ_SPQZ01000001.1"/>
</dbReference>
<dbReference type="Pfam" id="PF11377">
    <property type="entry name" value="DUF3180"/>
    <property type="match status" value="1"/>
</dbReference>
<feature type="transmembrane region" description="Helical" evidence="1">
    <location>
        <begin position="38"/>
        <end position="59"/>
    </location>
</feature>
<evidence type="ECO:0000313" key="2">
    <source>
        <dbReference type="EMBL" id="TFW00214.1"/>
    </source>
</evidence>
<protein>
    <submittedName>
        <fullName evidence="2">DUF3180 family protein</fullName>
    </submittedName>
</protein>
<sequence>MTRTHPTTLIALALVGLVVGYLVELGTAATGRAVFVPPLSLPIALVAIAAVVIGFAVPIRRAVTGRSKERINPFRAMRVAALAKASSLAGALLLGGGLGVLVYLLTRTAIPGLGSIWMAVASAVTAALLLAAGLIAEYFCTIPPSGDDPDDEVGAHA</sequence>